<name>A0ABM4DD96_HYDVU</name>
<dbReference type="PROSITE" id="PS50017">
    <property type="entry name" value="DEATH_DOMAIN"/>
    <property type="match status" value="1"/>
</dbReference>
<proteinExistence type="predicted"/>
<dbReference type="Proteomes" id="UP001652625">
    <property type="component" value="Chromosome 13"/>
</dbReference>
<keyword evidence="1" id="KW-0812">Transmembrane</keyword>
<reference evidence="4" key="1">
    <citation type="submission" date="2025-08" db="UniProtKB">
        <authorList>
            <consortium name="RefSeq"/>
        </authorList>
    </citation>
    <scope>IDENTIFICATION</scope>
</reference>
<dbReference type="SUPFAM" id="SSF47986">
    <property type="entry name" value="DEATH domain"/>
    <property type="match status" value="1"/>
</dbReference>
<accession>A0ABM4DD96</accession>
<feature type="transmembrane region" description="Helical" evidence="1">
    <location>
        <begin position="108"/>
        <end position="127"/>
    </location>
</feature>
<keyword evidence="3" id="KW-1185">Reference proteome</keyword>
<dbReference type="InterPro" id="IPR011029">
    <property type="entry name" value="DEATH-like_dom_sf"/>
</dbReference>
<evidence type="ECO:0000313" key="3">
    <source>
        <dbReference type="Proteomes" id="UP001652625"/>
    </source>
</evidence>
<dbReference type="Pfam" id="PF00531">
    <property type="entry name" value="Death"/>
    <property type="match status" value="1"/>
</dbReference>
<dbReference type="Gene3D" id="1.10.533.10">
    <property type="entry name" value="Death Domain, Fas"/>
    <property type="match status" value="1"/>
</dbReference>
<sequence>MSTTSSIPDELASNIFGTISYEIAHEWYRFGRHLGLRCADINNIGANNTTVAEKADNVLRIWKQNHTNFSWEQLKSKLISFNRSDIVILIERKYRDELLNQRNSREKIAFGATLLFLLATFCIVYSFPTNDNFLFNILQKIFSAI</sequence>
<dbReference type="InterPro" id="IPR000488">
    <property type="entry name" value="Death_dom"/>
</dbReference>
<protein>
    <submittedName>
        <fullName evidence="4">Uncharacterized protein LOC136090162</fullName>
    </submittedName>
</protein>
<evidence type="ECO:0000313" key="4">
    <source>
        <dbReference type="RefSeq" id="XP_065672362.1"/>
    </source>
</evidence>
<gene>
    <name evidence="4" type="primary">LOC136090162</name>
</gene>
<evidence type="ECO:0000259" key="2">
    <source>
        <dbReference type="PROSITE" id="PS50017"/>
    </source>
</evidence>
<feature type="domain" description="Death" evidence="2">
    <location>
        <begin position="12"/>
        <end position="94"/>
    </location>
</feature>
<dbReference type="GeneID" id="136090162"/>
<organism evidence="3 4">
    <name type="scientific">Hydra vulgaris</name>
    <name type="common">Hydra</name>
    <name type="synonym">Hydra attenuata</name>
    <dbReference type="NCBI Taxonomy" id="6087"/>
    <lineage>
        <taxon>Eukaryota</taxon>
        <taxon>Metazoa</taxon>
        <taxon>Cnidaria</taxon>
        <taxon>Hydrozoa</taxon>
        <taxon>Hydroidolina</taxon>
        <taxon>Anthoathecata</taxon>
        <taxon>Aplanulata</taxon>
        <taxon>Hydridae</taxon>
        <taxon>Hydra</taxon>
    </lineage>
</organism>
<keyword evidence="1" id="KW-0472">Membrane</keyword>
<evidence type="ECO:0000256" key="1">
    <source>
        <dbReference type="SAM" id="Phobius"/>
    </source>
</evidence>
<dbReference type="RefSeq" id="XP_065672362.1">
    <property type="nucleotide sequence ID" value="XM_065816290.1"/>
</dbReference>
<keyword evidence="1" id="KW-1133">Transmembrane helix</keyword>